<dbReference type="Pfam" id="PF01928">
    <property type="entry name" value="CYTH"/>
    <property type="match status" value="1"/>
</dbReference>
<dbReference type="SMART" id="SM01118">
    <property type="entry name" value="CYTH"/>
    <property type="match status" value="1"/>
</dbReference>
<dbReference type="InterPro" id="IPR007899">
    <property type="entry name" value="CHAD_dom"/>
</dbReference>
<comment type="caution">
    <text evidence="3">The sequence shown here is derived from an EMBL/GenBank/DDBJ whole genome shotgun (WGS) entry which is preliminary data.</text>
</comment>
<dbReference type="OrthoDB" id="3034217at2"/>
<feature type="domain" description="CHAD" evidence="2">
    <location>
        <begin position="221"/>
        <end position="514"/>
    </location>
</feature>
<accession>A0A318GW03</accession>
<organism evidence="3 4">
    <name type="scientific">Sphaerotilus hippei</name>
    <dbReference type="NCBI Taxonomy" id="744406"/>
    <lineage>
        <taxon>Bacteria</taxon>
        <taxon>Pseudomonadati</taxon>
        <taxon>Pseudomonadota</taxon>
        <taxon>Betaproteobacteria</taxon>
        <taxon>Burkholderiales</taxon>
        <taxon>Sphaerotilaceae</taxon>
        <taxon>Sphaerotilus</taxon>
    </lineage>
</organism>
<dbReference type="PANTHER" id="PTHR39569:SF1">
    <property type="entry name" value="INORGANIC TRIPHOSPHATASE"/>
    <property type="match status" value="1"/>
</dbReference>
<dbReference type="Gene3D" id="2.40.320.10">
    <property type="entry name" value="Hypothetical Protein Pfu-838710-001"/>
    <property type="match status" value="1"/>
</dbReference>
<dbReference type="PROSITE" id="PS51708">
    <property type="entry name" value="CHAD"/>
    <property type="match status" value="1"/>
</dbReference>
<dbReference type="InterPro" id="IPR038186">
    <property type="entry name" value="CHAD_dom_sf"/>
</dbReference>
<protein>
    <submittedName>
        <fullName evidence="3">CYTH domain-containing protein</fullName>
    </submittedName>
</protein>
<reference evidence="3 4" key="1">
    <citation type="submission" date="2018-05" db="EMBL/GenBank/DDBJ databases">
        <title>Genomic Encyclopedia of Type Strains, Phase IV (KMG-IV): sequencing the most valuable type-strain genomes for metagenomic binning, comparative biology and taxonomic classification.</title>
        <authorList>
            <person name="Goeker M."/>
        </authorList>
    </citation>
    <scope>NUCLEOTIDE SEQUENCE [LARGE SCALE GENOMIC DNA]</scope>
    <source>
        <strain evidence="3 4">DSM 566</strain>
    </source>
</reference>
<dbReference type="Pfam" id="PF05235">
    <property type="entry name" value="CHAD"/>
    <property type="match status" value="1"/>
</dbReference>
<evidence type="ECO:0000259" key="2">
    <source>
        <dbReference type="PROSITE" id="PS51708"/>
    </source>
</evidence>
<dbReference type="PROSITE" id="PS51707">
    <property type="entry name" value="CYTH"/>
    <property type="match status" value="1"/>
</dbReference>
<evidence type="ECO:0000313" key="4">
    <source>
        <dbReference type="Proteomes" id="UP000247811"/>
    </source>
</evidence>
<dbReference type="InterPro" id="IPR023577">
    <property type="entry name" value="CYTH_domain"/>
</dbReference>
<dbReference type="InterPro" id="IPR039013">
    <property type="entry name" value="YgiF"/>
</dbReference>
<name>A0A318GW03_9BURK</name>
<dbReference type="InterPro" id="IPR033469">
    <property type="entry name" value="CYTH-like_dom_sf"/>
</dbReference>
<evidence type="ECO:0000259" key="1">
    <source>
        <dbReference type="PROSITE" id="PS51707"/>
    </source>
</evidence>
<gene>
    <name evidence="3" type="ORF">C7444_11835</name>
</gene>
<proteinExistence type="predicted"/>
<feature type="domain" description="CYTH" evidence="1">
    <location>
        <begin position="1"/>
        <end position="205"/>
    </location>
</feature>
<dbReference type="RefSeq" id="WP_110401928.1">
    <property type="nucleotide sequence ID" value="NZ_QJJS01000018.1"/>
</dbReference>
<dbReference type="GO" id="GO:0046872">
    <property type="term" value="F:metal ion binding"/>
    <property type="evidence" value="ECO:0007669"/>
    <property type="project" value="TreeGrafter"/>
</dbReference>
<dbReference type="PANTHER" id="PTHR39569">
    <property type="entry name" value="INORGANIC TRIPHOSPHATASE"/>
    <property type="match status" value="1"/>
</dbReference>
<dbReference type="Proteomes" id="UP000247811">
    <property type="component" value="Unassembled WGS sequence"/>
</dbReference>
<dbReference type="SMART" id="SM00880">
    <property type="entry name" value="CHAD"/>
    <property type="match status" value="1"/>
</dbReference>
<keyword evidence="4" id="KW-1185">Reference proteome</keyword>
<evidence type="ECO:0000313" key="3">
    <source>
        <dbReference type="EMBL" id="PXW93666.1"/>
    </source>
</evidence>
<dbReference type="SUPFAM" id="SSF55154">
    <property type="entry name" value="CYTH-like phosphatases"/>
    <property type="match status" value="1"/>
</dbReference>
<sequence length="517" mass="56427">MQEVELKFQVPAGHRSALRRAVTTRRAQVTELQARYFDTPQRHLARAGFAVRLRRENAQWVQTLKGGGDGLMKRLEHNAPVATPPEGEPGLDLSRHVGTPAGDALEALLKQQGIGAADLQRQYGTDVRRTHRLLRHEGAVVELAFDEGHILSGDQAVELFELEFELVSGPVPALLSLARRWVDRHGLWLDSRTKAERGDRLVRGLTHGPAVRARTVQLSRETPAAEAVRRMMLTVMRQVLPNASDLADGLGTPEHLHQLRVGLRRLRTVLKVHGPWLAVDDPARLAGLEAGLATLFTTLGTARDQDALAESVLPALVAAGSPVGRLPTPPVMAEPAGLLRGVATQRLWLEVLALASAPVAERPVDVPAGAAAEVSAAAPAVPALEPAARAGLKAQHRRVLRDAGRFLALDEAGRHGLRKRLKRLRYSAELVAALYAPKAVRAYLDGLRAAQEVLGRCNDLSVARERFLSVVAQQPEAWFAVGWLSAERDRVVAEAAPILAELVEVKRFWRASARRRH</sequence>
<dbReference type="GO" id="GO:0050355">
    <property type="term" value="F:inorganic triphosphate phosphatase activity"/>
    <property type="evidence" value="ECO:0007669"/>
    <property type="project" value="InterPro"/>
</dbReference>
<dbReference type="CDD" id="cd07756">
    <property type="entry name" value="CYTH-like_Pase_CHAD"/>
    <property type="match status" value="1"/>
</dbReference>
<dbReference type="Gene3D" id="1.40.20.10">
    <property type="entry name" value="CHAD domain"/>
    <property type="match status" value="1"/>
</dbReference>
<dbReference type="EMBL" id="QJJS01000018">
    <property type="protein sequence ID" value="PXW93666.1"/>
    <property type="molecule type" value="Genomic_DNA"/>
</dbReference>
<dbReference type="AlphaFoldDB" id="A0A318GW03"/>